<dbReference type="GO" id="GO:0016616">
    <property type="term" value="F:oxidoreductase activity, acting on the CH-OH group of donors, NAD or NADP as acceptor"/>
    <property type="evidence" value="ECO:0007669"/>
    <property type="project" value="TreeGrafter"/>
</dbReference>
<dbReference type="GO" id="GO:0006633">
    <property type="term" value="P:fatty acid biosynthetic process"/>
    <property type="evidence" value="ECO:0007669"/>
    <property type="project" value="TreeGrafter"/>
</dbReference>
<dbReference type="RefSeq" id="WP_147211880.1">
    <property type="nucleotide sequence ID" value="NZ_BJYM01000017.1"/>
</dbReference>
<dbReference type="NCBIfam" id="NF004817">
    <property type="entry name" value="PRK06171.1"/>
    <property type="match status" value="1"/>
</dbReference>
<dbReference type="Proteomes" id="UP000321558">
    <property type="component" value="Unassembled WGS sequence"/>
</dbReference>
<organism evidence="4 5">
    <name type="scientific">Oceanobacillus sojae</name>
    <dbReference type="NCBI Taxonomy" id="582851"/>
    <lineage>
        <taxon>Bacteria</taxon>
        <taxon>Bacillati</taxon>
        <taxon>Bacillota</taxon>
        <taxon>Bacilli</taxon>
        <taxon>Bacillales</taxon>
        <taxon>Bacillaceae</taxon>
        <taxon>Oceanobacillus</taxon>
    </lineage>
</organism>
<dbReference type="PANTHER" id="PTHR42760">
    <property type="entry name" value="SHORT-CHAIN DEHYDROGENASES/REDUCTASES FAMILY MEMBER"/>
    <property type="match status" value="1"/>
</dbReference>
<evidence type="ECO:0000256" key="2">
    <source>
        <dbReference type="ARBA" id="ARBA00023002"/>
    </source>
</evidence>
<dbReference type="Gene3D" id="3.40.50.720">
    <property type="entry name" value="NAD(P)-binding Rossmann-like Domain"/>
    <property type="match status" value="1"/>
</dbReference>
<dbReference type="PROSITE" id="PS00061">
    <property type="entry name" value="ADH_SHORT"/>
    <property type="match status" value="1"/>
</dbReference>
<dbReference type="FunFam" id="3.40.50.720:FF:000084">
    <property type="entry name" value="Short-chain dehydrogenase reductase"/>
    <property type="match status" value="1"/>
</dbReference>
<gene>
    <name evidence="4" type="primary">srlD2</name>
    <name evidence="4" type="ORF">OSO01_37280</name>
</gene>
<dbReference type="OrthoDB" id="9803333at2"/>
<name>A0A511ZNM1_9BACI</name>
<dbReference type="Pfam" id="PF00106">
    <property type="entry name" value="adh_short"/>
    <property type="match status" value="1"/>
</dbReference>
<protein>
    <submittedName>
        <fullName evidence="4">Sorbitol-6-phosphate 2-dehydrogenase</fullName>
    </submittedName>
</protein>
<comment type="caution">
    <text evidence="4">The sequence shown here is derived from an EMBL/GenBank/DDBJ whole genome shotgun (WGS) entry which is preliminary data.</text>
</comment>
<dbReference type="PRINTS" id="PR00081">
    <property type="entry name" value="GDHRDH"/>
</dbReference>
<dbReference type="EMBL" id="BJYM01000017">
    <property type="protein sequence ID" value="GEN88989.1"/>
    <property type="molecule type" value="Genomic_DNA"/>
</dbReference>
<comment type="similarity">
    <text evidence="1 3">Belongs to the short-chain dehydrogenases/reductases (SDR) family.</text>
</comment>
<dbReference type="CDD" id="cd05233">
    <property type="entry name" value="SDR_c"/>
    <property type="match status" value="1"/>
</dbReference>
<dbReference type="STRING" id="582851.GCA_900162665_01824"/>
<evidence type="ECO:0000313" key="4">
    <source>
        <dbReference type="EMBL" id="GEN88989.1"/>
    </source>
</evidence>
<dbReference type="GO" id="GO:0008206">
    <property type="term" value="P:bile acid metabolic process"/>
    <property type="evidence" value="ECO:0007669"/>
    <property type="project" value="UniProtKB-ARBA"/>
</dbReference>
<dbReference type="PANTHER" id="PTHR42760:SF133">
    <property type="entry name" value="3-OXOACYL-[ACYL-CARRIER-PROTEIN] REDUCTASE"/>
    <property type="match status" value="1"/>
</dbReference>
<dbReference type="GO" id="GO:0048038">
    <property type="term" value="F:quinone binding"/>
    <property type="evidence" value="ECO:0007669"/>
    <property type="project" value="TreeGrafter"/>
</dbReference>
<reference evidence="4 5" key="1">
    <citation type="submission" date="2019-07" db="EMBL/GenBank/DDBJ databases">
        <title>Whole genome shotgun sequence of Oceanobacillus sojae NBRC 105379.</title>
        <authorList>
            <person name="Hosoyama A."/>
            <person name="Uohara A."/>
            <person name="Ohji S."/>
            <person name="Ichikawa N."/>
        </authorList>
    </citation>
    <scope>NUCLEOTIDE SEQUENCE [LARGE SCALE GENOMIC DNA]</scope>
    <source>
        <strain evidence="4 5">NBRC 105379</strain>
    </source>
</reference>
<evidence type="ECO:0000313" key="5">
    <source>
        <dbReference type="Proteomes" id="UP000321558"/>
    </source>
</evidence>
<sequence length="265" mass="29083">MANNWLDIENKVVIVTGGSSGIGRQIVQSFLDNDAIVYNTDLRDNPIDHPHYHFKETNVADEKAVRGTVDSILKERSQIDVLVNNAGINLPRLLVDAKGEKPEYEINMKDLDLMLGVNLKGPVLFSQEVSRYFIQAQKGVIINIASEAGQEGSEGQSIYSATKAALIGFTRSWAKELGKHNIRVVAIAPGILEETGLRTQQYEEALAYTRNITVDQLNGDYSKSIPIRRVGQLTEVADLVCYLGSEKSSYITGTTINISGGKSRG</sequence>
<dbReference type="InterPro" id="IPR002347">
    <property type="entry name" value="SDR_fam"/>
</dbReference>
<keyword evidence="2" id="KW-0560">Oxidoreductase</keyword>
<dbReference type="AlphaFoldDB" id="A0A511ZNM1"/>
<dbReference type="InterPro" id="IPR020904">
    <property type="entry name" value="Sc_DH/Rdtase_CS"/>
</dbReference>
<dbReference type="SUPFAM" id="SSF51735">
    <property type="entry name" value="NAD(P)-binding Rossmann-fold domains"/>
    <property type="match status" value="1"/>
</dbReference>
<keyword evidence="5" id="KW-1185">Reference proteome</keyword>
<dbReference type="InterPro" id="IPR036291">
    <property type="entry name" value="NAD(P)-bd_dom_sf"/>
</dbReference>
<proteinExistence type="inferred from homology"/>
<accession>A0A511ZNM1</accession>
<dbReference type="PRINTS" id="PR00080">
    <property type="entry name" value="SDRFAMILY"/>
</dbReference>
<evidence type="ECO:0000256" key="3">
    <source>
        <dbReference type="RuleBase" id="RU000363"/>
    </source>
</evidence>
<evidence type="ECO:0000256" key="1">
    <source>
        <dbReference type="ARBA" id="ARBA00006484"/>
    </source>
</evidence>